<gene>
    <name evidence="3" type="primary">asmA</name>
    <name evidence="3" type="ORF">D8B20_11120</name>
</gene>
<dbReference type="RefSeq" id="WP_145890536.1">
    <property type="nucleotide sequence ID" value="NZ_CP032702.1"/>
</dbReference>
<feature type="domain" description="AsmA" evidence="2">
    <location>
        <begin position="223"/>
        <end position="504"/>
    </location>
</feature>
<dbReference type="InterPro" id="IPR007844">
    <property type="entry name" value="AsmA"/>
</dbReference>
<dbReference type="Proteomes" id="UP000319411">
    <property type="component" value="Chromosome"/>
</dbReference>
<evidence type="ECO:0000313" key="3">
    <source>
        <dbReference type="EMBL" id="QDY43673.1"/>
    </source>
</evidence>
<dbReference type="OrthoDB" id="9766390at2"/>
<dbReference type="KEGG" id="pdis:D8B20_11120"/>
<keyword evidence="4" id="KW-1185">Reference proteome</keyword>
<evidence type="ECO:0000313" key="4">
    <source>
        <dbReference type="Proteomes" id="UP000319411"/>
    </source>
</evidence>
<protein>
    <submittedName>
        <fullName evidence="3">Outer membrane assembly protein AsmA</fullName>
    </submittedName>
</protein>
<dbReference type="PANTHER" id="PTHR30441:SF4">
    <property type="entry name" value="PROTEIN ASMA"/>
    <property type="match status" value="1"/>
</dbReference>
<reference evidence="3 4" key="1">
    <citation type="submission" date="2018-10" db="EMBL/GenBank/DDBJ databases">
        <title>Genome Sequencing of Pantoea dispersa DSM 32899.</title>
        <authorList>
            <person name="Nawrath M."/>
            <person name="Ottenheim C."/>
            <person name="Wilm A."/>
            <person name="Zimmermann W."/>
            <person name="Wu J.C."/>
        </authorList>
    </citation>
    <scope>NUCLEOTIDE SEQUENCE [LARGE SCALE GENOMIC DNA]</scope>
    <source>
        <strain evidence="3 4">DSM 32899</strain>
    </source>
</reference>
<dbReference type="GO" id="GO:0005886">
    <property type="term" value="C:plasma membrane"/>
    <property type="evidence" value="ECO:0007669"/>
    <property type="project" value="TreeGrafter"/>
</dbReference>
<sequence>MRRVITTLAILLVVVVAGMTALVLLVNPNDFRTYMVRQVEQRSGYQLEVSGDLRWHVWPQLSILAGRMSLTAPGARQPLVTAENMRLDVNLWPLLSHQLSVSQVMLKNAIIRVTPDSDAQKPQGAPVGPGDSEPTLTRNNGWTFDISKLRIADSLLIWQQPGGDEYNFRDLNLSMNQDASREARIELSTRVSRNQRNASVQLAGQMNVAQYPHRLTGKLETLNYTLDGANLPPQGIKGSLTGQAEWNDDKQQFSLSDMQLTANDSTLDGSAQGRLAQPQQLTLALHAASLDLDNLMASAPADASAPAQRANVVRTPVIAEPRSHDNADSPLNALDLQLSLKADSSVWRGLTLANLQIDARNQQGLMTLDKLQGKLGDGHFSIPGSVDIRQPVTAVAFQPELENIALAPLLKALELPETLQGTLSLKGDVSGAGLSVAEAKQNWQGTADIEATNLQLAQLNLQQMVRRAVARVSNRVSNDQPDDQGIQQLSGHLSLKQGVLQLPDLQGGSSRLAVQTRGTIDVVKQQMDVTINMLLRGWQGDDRLAAVLNDQTIPLRMYGGWDNLQYSLPVDDVVRQQLQSEAKSRLNQWLDRQQPAKAAQ</sequence>
<proteinExistence type="predicted"/>
<dbReference type="InterPro" id="IPR052894">
    <property type="entry name" value="AsmA-related"/>
</dbReference>
<dbReference type="GO" id="GO:0090313">
    <property type="term" value="P:regulation of protein targeting to membrane"/>
    <property type="evidence" value="ECO:0007669"/>
    <property type="project" value="TreeGrafter"/>
</dbReference>
<dbReference type="Pfam" id="PF05170">
    <property type="entry name" value="AsmA"/>
    <property type="match status" value="2"/>
</dbReference>
<accession>A0A518XHJ5</accession>
<name>A0A518XHJ5_9GAMM</name>
<feature type="region of interest" description="Disordered" evidence="1">
    <location>
        <begin position="115"/>
        <end position="138"/>
    </location>
</feature>
<evidence type="ECO:0000259" key="2">
    <source>
        <dbReference type="Pfam" id="PF05170"/>
    </source>
</evidence>
<dbReference type="NCBIfam" id="NF008091">
    <property type="entry name" value="PRK10833.1"/>
    <property type="match status" value="1"/>
</dbReference>
<dbReference type="PANTHER" id="PTHR30441">
    <property type="entry name" value="DUF748 DOMAIN-CONTAINING PROTEIN"/>
    <property type="match status" value="1"/>
</dbReference>
<dbReference type="AlphaFoldDB" id="A0A518XHJ5"/>
<organism evidence="3 4">
    <name type="scientific">Candidatus Pantoea soli</name>
    <dbReference type="NCBI Taxonomy" id="3098669"/>
    <lineage>
        <taxon>Bacteria</taxon>
        <taxon>Pseudomonadati</taxon>
        <taxon>Pseudomonadota</taxon>
        <taxon>Gammaproteobacteria</taxon>
        <taxon>Enterobacterales</taxon>
        <taxon>Erwiniaceae</taxon>
        <taxon>Pantoea</taxon>
    </lineage>
</organism>
<evidence type="ECO:0000256" key="1">
    <source>
        <dbReference type="SAM" id="MobiDB-lite"/>
    </source>
</evidence>
<dbReference type="EMBL" id="CP032702">
    <property type="protein sequence ID" value="QDY43673.1"/>
    <property type="molecule type" value="Genomic_DNA"/>
</dbReference>
<feature type="domain" description="AsmA" evidence="2">
    <location>
        <begin position="7"/>
        <end position="177"/>
    </location>
</feature>